<feature type="compositionally biased region" description="Basic and acidic residues" evidence="5">
    <location>
        <begin position="562"/>
        <end position="592"/>
    </location>
</feature>
<evidence type="ECO:0000259" key="7">
    <source>
        <dbReference type="SMART" id="SM00976"/>
    </source>
</evidence>
<gene>
    <name evidence="8" type="ORF">LSAA_9541</name>
</gene>
<proteinExistence type="predicted"/>
<keyword evidence="9" id="KW-1185">Reference proteome</keyword>
<keyword evidence="6" id="KW-0732">Signal</keyword>
<feature type="domain" description="Telomeric single stranded DNA binding POT1/Cdc13" evidence="7">
    <location>
        <begin position="226"/>
        <end position="365"/>
    </location>
</feature>
<keyword evidence="2" id="KW-0158">Chromosome</keyword>
<dbReference type="InterPro" id="IPR028389">
    <property type="entry name" value="POT1"/>
</dbReference>
<dbReference type="GO" id="GO:0000783">
    <property type="term" value="C:nuclear telomere cap complex"/>
    <property type="evidence" value="ECO:0007669"/>
    <property type="project" value="TreeGrafter"/>
</dbReference>
<feature type="region of interest" description="Disordered" evidence="5">
    <location>
        <begin position="557"/>
        <end position="592"/>
    </location>
</feature>
<dbReference type="Proteomes" id="UP000675881">
    <property type="component" value="Chromosome 5"/>
</dbReference>
<feature type="chain" id="PRO_5043344151" evidence="6">
    <location>
        <begin position="24"/>
        <end position="764"/>
    </location>
</feature>
<dbReference type="SUPFAM" id="SSF50249">
    <property type="entry name" value="Nucleic acid-binding proteins"/>
    <property type="match status" value="1"/>
</dbReference>
<evidence type="ECO:0000256" key="2">
    <source>
        <dbReference type="ARBA" id="ARBA00022454"/>
    </source>
</evidence>
<sequence length="764" mass="87959">MHSQRGLLILAASLHLTPVQLWAGTLPRGHFFSSQTGEQAKEAKGSQARGVWHALCWHISSTKLLFPSSLSLSNEKTDLIYRCEPQKISKSRYHWVTVERVRSLGPGDEREVALECTVVEAPQPLETLSSPSLFLGLYAINIAALEPCKGEVLILTQPRVFSKRPPRKKSDSKYEVFIGTLDNDISMDKKPSHVIIKTPEGRRMPKDKRGTTDDIMFNPSACSKEYTLLAHINKEDLNTSYNVWAVVTKVKRDPSPTNSKFMMATVYIIDEHYQGSFNFYDFQFSILSKDLDDYPPIRSGCIIRIHNMRLREWAGELTGCVYDAKLVTVVRFDEQDNPKPYCKSLNFVWTEENKKRAIELRRWWNEELNHQQRETIVSDVLQIKEVKGYCRFDLYCIVMNKFVIDDDAFVLTVRDNTLSSIESVSFTIEDNSFSFKPREGKYEIDIFFTGQQGFYHSLSVNDNILLTRILCLNVDSDSNRVYKFVVTRDSNTSCTKIDSNHPLFINIRNEVEKTGSKKIVIDENESEFFSQKSAKSGHRLDQLNICSQKSYVESRSSVSTRLTERPIRQQNKEINESEELHSSTSTNKEDNDHFNSMDSIFKYFSKDSVESKKVIEISDIPLVAVKPFGRFVTSGIIKAIHPNNPMEMVITICVNCKDPKPIEGLDVDVLCRNCGRKRHVCFNFLIVIQNKYNYIDVFVTGYYAELFLGTNAEHFLVDRRVQGEIVHKLRHLVLNQFVELTIAYLNIEDDDIEYYSVERPHFLD</sequence>
<evidence type="ECO:0000313" key="9">
    <source>
        <dbReference type="Proteomes" id="UP000675881"/>
    </source>
</evidence>
<evidence type="ECO:0000256" key="6">
    <source>
        <dbReference type="SAM" id="SignalP"/>
    </source>
</evidence>
<dbReference type="GO" id="GO:0032210">
    <property type="term" value="P:regulation of telomere maintenance via telomerase"/>
    <property type="evidence" value="ECO:0007669"/>
    <property type="project" value="TreeGrafter"/>
</dbReference>
<dbReference type="GO" id="GO:0010521">
    <property type="term" value="F:telomerase inhibitor activity"/>
    <property type="evidence" value="ECO:0007669"/>
    <property type="project" value="TreeGrafter"/>
</dbReference>
<dbReference type="EMBL" id="HG994584">
    <property type="protein sequence ID" value="CAF2938538.1"/>
    <property type="molecule type" value="Genomic_DNA"/>
</dbReference>
<organism evidence="8 9">
    <name type="scientific">Lepeophtheirus salmonis</name>
    <name type="common">Salmon louse</name>
    <name type="synonym">Caligus salmonis</name>
    <dbReference type="NCBI Taxonomy" id="72036"/>
    <lineage>
        <taxon>Eukaryota</taxon>
        <taxon>Metazoa</taxon>
        <taxon>Ecdysozoa</taxon>
        <taxon>Arthropoda</taxon>
        <taxon>Crustacea</taxon>
        <taxon>Multicrustacea</taxon>
        <taxon>Hexanauplia</taxon>
        <taxon>Copepoda</taxon>
        <taxon>Siphonostomatoida</taxon>
        <taxon>Caligidae</taxon>
        <taxon>Lepeophtheirus</taxon>
    </lineage>
</organism>
<dbReference type="PANTHER" id="PTHR14513:SF0">
    <property type="entry name" value="PROTECTION OF TELOMERES PROTEIN 1"/>
    <property type="match status" value="1"/>
</dbReference>
<keyword evidence="4" id="KW-0238">DNA-binding</keyword>
<name>A0A7R8CUQ3_LEPSM</name>
<dbReference type="InterPro" id="IPR011564">
    <property type="entry name" value="Telomer_end-bd_POT1/Cdc13"/>
</dbReference>
<dbReference type="GO" id="GO:0016233">
    <property type="term" value="P:telomere capping"/>
    <property type="evidence" value="ECO:0007669"/>
    <property type="project" value="TreeGrafter"/>
</dbReference>
<evidence type="ECO:0000256" key="5">
    <source>
        <dbReference type="SAM" id="MobiDB-lite"/>
    </source>
</evidence>
<evidence type="ECO:0000313" key="8">
    <source>
        <dbReference type="EMBL" id="CAF2938538.1"/>
    </source>
</evidence>
<dbReference type="AlphaFoldDB" id="A0A7R8CUQ3"/>
<evidence type="ECO:0000256" key="4">
    <source>
        <dbReference type="ARBA" id="ARBA00023125"/>
    </source>
</evidence>
<comment type="subcellular location">
    <subcellularLocation>
        <location evidence="1">Chromosome</location>
        <location evidence="1">Telomere</location>
    </subcellularLocation>
</comment>
<dbReference type="SMART" id="SM00976">
    <property type="entry name" value="Telo_bind"/>
    <property type="match status" value="1"/>
</dbReference>
<reference evidence="8" key="1">
    <citation type="submission" date="2021-02" db="EMBL/GenBank/DDBJ databases">
        <authorList>
            <person name="Bekaert M."/>
        </authorList>
    </citation>
    <scope>NUCLEOTIDE SEQUENCE</scope>
    <source>
        <strain evidence="8">IoA-00</strain>
    </source>
</reference>
<evidence type="ECO:0000256" key="1">
    <source>
        <dbReference type="ARBA" id="ARBA00004574"/>
    </source>
</evidence>
<dbReference type="GO" id="GO:0098505">
    <property type="term" value="F:G-rich strand telomeric DNA binding"/>
    <property type="evidence" value="ECO:0007669"/>
    <property type="project" value="TreeGrafter"/>
</dbReference>
<dbReference type="InterPro" id="IPR012340">
    <property type="entry name" value="NA-bd_OB-fold"/>
</dbReference>
<feature type="signal peptide" evidence="6">
    <location>
        <begin position="1"/>
        <end position="23"/>
    </location>
</feature>
<dbReference type="Gene3D" id="2.40.50.140">
    <property type="entry name" value="Nucleic acid-binding proteins"/>
    <property type="match status" value="1"/>
</dbReference>
<accession>A0A7R8CUQ3</accession>
<protein>
    <submittedName>
        <fullName evidence="8">(salmon louse) hypothetical protein</fullName>
    </submittedName>
</protein>
<keyword evidence="3" id="KW-0779">Telomere</keyword>
<evidence type="ECO:0000256" key="3">
    <source>
        <dbReference type="ARBA" id="ARBA00022895"/>
    </source>
</evidence>
<dbReference type="PANTHER" id="PTHR14513">
    <property type="entry name" value="PROTECTION OF TELOMERES 1"/>
    <property type="match status" value="1"/>
</dbReference>